<dbReference type="Gene3D" id="3.40.50.1100">
    <property type="match status" value="2"/>
</dbReference>
<evidence type="ECO:0000256" key="2">
    <source>
        <dbReference type="ARBA" id="ARBA00001933"/>
    </source>
</evidence>
<dbReference type="Proteomes" id="UP000078561">
    <property type="component" value="Unassembled WGS sequence"/>
</dbReference>
<feature type="domain" description="Tryptophan synthase beta chain-like PALP" evidence="10">
    <location>
        <begin position="269"/>
        <end position="373"/>
    </location>
</feature>
<evidence type="ECO:0000256" key="1">
    <source>
        <dbReference type="ARBA" id="ARBA00001913"/>
    </source>
</evidence>
<sequence>MGSIPTITIEDIQAAAARINVHRTPVLTSSTLNKIASTNSNWPMELYLKCEPLQKTGSFKIRGATNAVNLLSNSEAAKGVVTHSSGNHAQALAKAALDRGIPAYVVMPNNAPQVKKEAVRGYGGTVIECEPTLEAREKTADKVIQETGATLIHPFNNVNVMAGQGTVALELITQTNEQGAVLDGLITPVGGGGLTSGCAVAAKSIGTNIYVFGAEPESVNDTYRSFYHRGQQNDDDDTHSGHHQRKASTSSSPPTLSSPGSLSLSKVTAAVADHHQRCLAQRQCNPVGATSVADGLLTNVGELTFPLLMSHVDGVYTVTEKQIVDAMYLVWSRVKLCIEPSAAVSLAVALYNEDFHRMVREKHLKRIGLVLSGGNVDHARAVSLFEKYQVNGAGDS</sequence>
<dbReference type="FunCoup" id="A0A163JLP8">
    <property type="interactions" value="183"/>
</dbReference>
<dbReference type="InterPro" id="IPR000634">
    <property type="entry name" value="Ser/Thr_deHydtase_PyrdxlP-BS"/>
</dbReference>
<dbReference type="GO" id="GO:0003941">
    <property type="term" value="F:L-serine ammonia-lyase activity"/>
    <property type="evidence" value="ECO:0007669"/>
    <property type="project" value="TreeGrafter"/>
</dbReference>
<evidence type="ECO:0000256" key="5">
    <source>
        <dbReference type="ARBA" id="ARBA00010869"/>
    </source>
</evidence>
<comment type="cofactor">
    <cofactor evidence="3">
        <name>Mn(2+)</name>
        <dbReference type="ChEBI" id="CHEBI:29035"/>
    </cofactor>
</comment>
<evidence type="ECO:0000313" key="11">
    <source>
        <dbReference type="EMBL" id="SAM00252.1"/>
    </source>
</evidence>
<evidence type="ECO:0000256" key="6">
    <source>
        <dbReference type="ARBA" id="ARBA00022842"/>
    </source>
</evidence>
<feature type="compositionally biased region" description="Low complexity" evidence="9">
    <location>
        <begin position="248"/>
        <end position="262"/>
    </location>
</feature>
<feature type="region of interest" description="Disordered" evidence="9">
    <location>
        <begin position="228"/>
        <end position="262"/>
    </location>
</feature>
<keyword evidence="8" id="KW-0456">Lyase</keyword>
<evidence type="ECO:0000256" key="3">
    <source>
        <dbReference type="ARBA" id="ARBA00001936"/>
    </source>
</evidence>
<comment type="cofactor">
    <cofactor evidence="2">
        <name>pyridoxal 5'-phosphate</name>
        <dbReference type="ChEBI" id="CHEBI:597326"/>
    </cofactor>
</comment>
<dbReference type="PROSITE" id="PS00165">
    <property type="entry name" value="DEHYDRATASE_SER_THR"/>
    <property type="match status" value="1"/>
</dbReference>
<evidence type="ECO:0000313" key="12">
    <source>
        <dbReference type="Proteomes" id="UP000078561"/>
    </source>
</evidence>
<evidence type="ECO:0000256" key="4">
    <source>
        <dbReference type="ARBA" id="ARBA00001946"/>
    </source>
</evidence>
<comment type="cofactor">
    <cofactor evidence="1">
        <name>Ca(2+)</name>
        <dbReference type="ChEBI" id="CHEBI:29108"/>
    </cofactor>
</comment>
<dbReference type="GO" id="GO:0070179">
    <property type="term" value="P:D-serine biosynthetic process"/>
    <property type="evidence" value="ECO:0007669"/>
    <property type="project" value="TreeGrafter"/>
</dbReference>
<name>A0A163JLP8_ABSGL</name>
<accession>A0A163JLP8</accession>
<evidence type="ECO:0000256" key="9">
    <source>
        <dbReference type="SAM" id="MobiDB-lite"/>
    </source>
</evidence>
<dbReference type="GO" id="GO:0005524">
    <property type="term" value="F:ATP binding"/>
    <property type="evidence" value="ECO:0007669"/>
    <property type="project" value="TreeGrafter"/>
</dbReference>
<dbReference type="InParanoid" id="A0A163JLP8"/>
<proteinExistence type="inferred from homology"/>
<keyword evidence="12" id="KW-1185">Reference proteome</keyword>
<dbReference type="OrthoDB" id="271064at2759"/>
<dbReference type="AlphaFoldDB" id="A0A163JLP8"/>
<organism evidence="11">
    <name type="scientific">Absidia glauca</name>
    <name type="common">Pin mould</name>
    <dbReference type="NCBI Taxonomy" id="4829"/>
    <lineage>
        <taxon>Eukaryota</taxon>
        <taxon>Fungi</taxon>
        <taxon>Fungi incertae sedis</taxon>
        <taxon>Mucoromycota</taxon>
        <taxon>Mucoromycotina</taxon>
        <taxon>Mucoromycetes</taxon>
        <taxon>Mucorales</taxon>
        <taxon>Cunninghamellaceae</taxon>
        <taxon>Absidia</taxon>
    </lineage>
</organism>
<dbReference type="Pfam" id="PF00291">
    <property type="entry name" value="PALP"/>
    <property type="match status" value="2"/>
</dbReference>
<dbReference type="SUPFAM" id="SSF53686">
    <property type="entry name" value="Tryptophan synthase beta subunit-like PLP-dependent enzymes"/>
    <property type="match status" value="1"/>
</dbReference>
<comment type="similarity">
    <text evidence="5">Belongs to the serine/threonine dehydratase family.</text>
</comment>
<dbReference type="STRING" id="4829.A0A163JLP8"/>
<feature type="domain" description="Tryptophan synthase beta chain-like PALP" evidence="10">
    <location>
        <begin position="21"/>
        <end position="238"/>
    </location>
</feature>
<protein>
    <recommendedName>
        <fullName evidence="10">Tryptophan synthase beta chain-like PALP domain-containing protein</fullName>
    </recommendedName>
</protein>
<keyword evidence="7" id="KW-0663">Pyridoxal phosphate</keyword>
<dbReference type="GO" id="GO:0018114">
    <property type="term" value="F:threonine racemase activity"/>
    <property type="evidence" value="ECO:0007669"/>
    <property type="project" value="TreeGrafter"/>
</dbReference>
<comment type="cofactor">
    <cofactor evidence="4">
        <name>Mg(2+)</name>
        <dbReference type="ChEBI" id="CHEBI:18420"/>
    </cofactor>
</comment>
<dbReference type="InterPro" id="IPR001926">
    <property type="entry name" value="TrpB-like_PALP"/>
</dbReference>
<dbReference type="PANTHER" id="PTHR43050:SF1">
    <property type="entry name" value="SERINE RACEMASE"/>
    <property type="match status" value="1"/>
</dbReference>
<dbReference type="InterPro" id="IPR036052">
    <property type="entry name" value="TrpB-like_PALP_sf"/>
</dbReference>
<dbReference type="OMA" id="LIHPFDH"/>
<dbReference type="EMBL" id="LT553181">
    <property type="protein sequence ID" value="SAM00252.1"/>
    <property type="molecule type" value="Genomic_DNA"/>
</dbReference>
<reference evidence="11" key="1">
    <citation type="submission" date="2016-04" db="EMBL/GenBank/DDBJ databases">
        <authorList>
            <person name="Evans L.H."/>
            <person name="Alamgir A."/>
            <person name="Owens N."/>
            <person name="Weber N.D."/>
            <person name="Virtaneva K."/>
            <person name="Barbian K."/>
            <person name="Babar A."/>
            <person name="Rosenke K."/>
        </authorList>
    </citation>
    <scope>NUCLEOTIDE SEQUENCE [LARGE SCALE GENOMIC DNA]</scope>
    <source>
        <strain evidence="11">CBS 101.48</strain>
    </source>
</reference>
<dbReference type="FunFam" id="3.40.50.1100:FF:000005">
    <property type="entry name" value="Threonine dehydratase catabolic"/>
    <property type="match status" value="1"/>
</dbReference>
<gene>
    <name evidence="11" type="primary">ABSGL_05933.1 scaffold 7611</name>
</gene>
<evidence type="ECO:0000259" key="10">
    <source>
        <dbReference type="Pfam" id="PF00291"/>
    </source>
</evidence>
<dbReference type="GO" id="GO:0030170">
    <property type="term" value="F:pyridoxal phosphate binding"/>
    <property type="evidence" value="ECO:0007669"/>
    <property type="project" value="InterPro"/>
</dbReference>
<dbReference type="GO" id="GO:0000287">
    <property type="term" value="F:magnesium ion binding"/>
    <property type="evidence" value="ECO:0007669"/>
    <property type="project" value="TreeGrafter"/>
</dbReference>
<keyword evidence="6" id="KW-0460">Magnesium</keyword>
<evidence type="ECO:0000256" key="8">
    <source>
        <dbReference type="ARBA" id="ARBA00023239"/>
    </source>
</evidence>
<dbReference type="PANTHER" id="PTHR43050">
    <property type="entry name" value="SERINE / THREONINE RACEMASE FAMILY MEMBER"/>
    <property type="match status" value="1"/>
</dbReference>
<evidence type="ECO:0000256" key="7">
    <source>
        <dbReference type="ARBA" id="ARBA00022898"/>
    </source>
</evidence>
<dbReference type="GO" id="GO:0030378">
    <property type="term" value="F:serine racemase activity"/>
    <property type="evidence" value="ECO:0007669"/>
    <property type="project" value="TreeGrafter"/>
</dbReference>
<dbReference type="CDD" id="cd01562">
    <property type="entry name" value="Thr-dehyd"/>
    <property type="match status" value="1"/>
</dbReference>